<dbReference type="CDD" id="cd00063">
    <property type="entry name" value="FN3"/>
    <property type="match status" value="4"/>
</dbReference>
<dbReference type="SUPFAM" id="SSF69304">
    <property type="entry name" value="Tricorn protease N-terminal domain"/>
    <property type="match status" value="1"/>
</dbReference>
<dbReference type="SUPFAM" id="SSF49265">
    <property type="entry name" value="Fibronectin type III"/>
    <property type="match status" value="3"/>
</dbReference>
<dbReference type="Gene3D" id="3.90.930.1">
    <property type="match status" value="1"/>
</dbReference>
<evidence type="ECO:0000256" key="1">
    <source>
        <dbReference type="ARBA" id="ARBA00022737"/>
    </source>
</evidence>
<keyword evidence="2" id="KW-0326">Glycosidase</keyword>
<feature type="domain" description="Fibronectin type-III" evidence="5">
    <location>
        <begin position="105"/>
        <end position="202"/>
    </location>
</feature>
<feature type="region of interest" description="Disordered" evidence="4">
    <location>
        <begin position="1500"/>
        <end position="1546"/>
    </location>
</feature>
<reference evidence="6 7" key="1">
    <citation type="submission" date="2022-06" db="EMBL/GenBank/DDBJ databases">
        <title>Whole genome sequence of Streptomyces griseoincarnatus RB7AG.</title>
        <authorList>
            <person name="Ray L."/>
            <person name="Behera S."/>
            <person name="Panda A.N."/>
        </authorList>
    </citation>
    <scope>NUCLEOTIDE SEQUENCE [LARGE SCALE GENOMIC DNA]</scope>
    <source>
        <strain evidence="6 7">RB7AG</strain>
    </source>
</reference>
<dbReference type="InterPro" id="IPR003961">
    <property type="entry name" value="FN3_dom"/>
</dbReference>
<feature type="region of interest" description="Disordered" evidence="4">
    <location>
        <begin position="376"/>
        <end position="413"/>
    </location>
</feature>
<dbReference type="Pfam" id="PF25023">
    <property type="entry name" value="TEN_YD-shell"/>
    <property type="match status" value="3"/>
</dbReference>
<protein>
    <submittedName>
        <fullName evidence="6">Fibronectin type III domain-containing protein</fullName>
    </submittedName>
</protein>
<dbReference type="InterPro" id="IPR056823">
    <property type="entry name" value="TEN-like_YD-shell"/>
</dbReference>
<dbReference type="PANTHER" id="PTHR32305">
    <property type="match status" value="1"/>
</dbReference>
<dbReference type="Pfam" id="PF05593">
    <property type="entry name" value="RHS_repeat"/>
    <property type="match status" value="13"/>
</dbReference>
<dbReference type="NCBIfam" id="TIGR03696">
    <property type="entry name" value="Rhs_assc_core"/>
    <property type="match status" value="1"/>
</dbReference>
<feature type="region of interest" description="Disordered" evidence="4">
    <location>
        <begin position="194"/>
        <end position="214"/>
    </location>
</feature>
<feature type="compositionally biased region" description="Low complexity" evidence="4">
    <location>
        <begin position="1"/>
        <end position="19"/>
    </location>
</feature>
<dbReference type="InterPro" id="IPR045351">
    <property type="entry name" value="DUF6531"/>
</dbReference>
<dbReference type="InterPro" id="IPR013783">
    <property type="entry name" value="Ig-like_fold"/>
</dbReference>
<keyword evidence="3" id="KW-0624">Polysaccharide degradation</keyword>
<accession>A0ABT0VW97</accession>
<dbReference type="NCBIfam" id="TIGR01643">
    <property type="entry name" value="YD_repeat_2x"/>
    <property type="match status" value="20"/>
</dbReference>
<dbReference type="PANTHER" id="PTHR32305:SF15">
    <property type="entry name" value="PROTEIN RHSA-RELATED"/>
    <property type="match status" value="1"/>
</dbReference>
<dbReference type="Pfam" id="PF20148">
    <property type="entry name" value="DUF6531"/>
    <property type="match status" value="1"/>
</dbReference>
<proteinExistence type="predicted"/>
<dbReference type="Proteomes" id="UP001523263">
    <property type="component" value="Unassembled WGS sequence"/>
</dbReference>
<keyword evidence="1" id="KW-0677">Repeat</keyword>
<dbReference type="InterPro" id="IPR031325">
    <property type="entry name" value="RHS_repeat"/>
</dbReference>
<evidence type="ECO:0000256" key="4">
    <source>
        <dbReference type="SAM" id="MobiDB-lite"/>
    </source>
</evidence>
<dbReference type="InterPro" id="IPR022385">
    <property type="entry name" value="Rhs_assc_core"/>
</dbReference>
<dbReference type="Pfam" id="PF00041">
    <property type="entry name" value="fn3"/>
    <property type="match status" value="4"/>
</dbReference>
<dbReference type="InterPro" id="IPR036116">
    <property type="entry name" value="FN3_sf"/>
</dbReference>
<feature type="domain" description="Fibronectin type-III" evidence="5">
    <location>
        <begin position="12"/>
        <end position="102"/>
    </location>
</feature>
<name>A0ABT0VW97_STRGI</name>
<dbReference type="Gene3D" id="2.180.10.10">
    <property type="entry name" value="RHS repeat-associated core"/>
    <property type="match status" value="5"/>
</dbReference>
<evidence type="ECO:0000256" key="3">
    <source>
        <dbReference type="ARBA" id="ARBA00023326"/>
    </source>
</evidence>
<keyword evidence="7" id="KW-1185">Reference proteome</keyword>
<sequence length="2588" mass="271406">MRPLAAAEAAAPGAPPKVAGIPRDRGATLSWTAPSDDGGSAITGYTITASPGGATVTVDGGVTTGSVYGLTNGTSYTFTVVATNEEGDSPASAASRAIVPKAATAPTVVQDLQVAPGNAQATVTWAAPADDGGADIRRTYVEIYQAADDDYLGYVSITAPATTATITNLVDGTAYYVRVYAENRSYYTSDTVQSDAFTPQAGPEPAPPASATAEPGIAQATVSWTQPVEDGGSAITGYVVTAYNSSDAAVGTPVAVTADKTSSAVTGLTNGSWYYFGVSATNANGTGPQTYTARVRPAAAPGAPTDVTAFPSNHAAFVVWKEPTSNGGSPVTSYTVTAQGPDGSAQKTVSGPSALFSGLDNGSSYTFTVTAANEVTGGSSSTASNAVKPSDTLARPVGDPTLAPEPQQTDPDTKYVEGRYMPLISGNGRYVFYYGNLVAENLDGDYLYAVRHGWYRYDINTAETITVWQYSGGSFSTGPNTWAATSYDGQTFSSYGGSSLYVWHADTGRTVLASANASGEPTSGGVSDPSMSSDGRYVVFSVVNNEDMADQSTCTNGNVFNDVPYRADLYRFDTTANELQRVTLNLTVDNATVTCTLPSAWGNVVGVSANGGRIASYVDFAAIPAGGTAATAHNAEMVITDLASAESTWVPIKQSYRWSWNWNFPVQLSDDGSKAVAVLNHYDDAGVQHVEFVSVDANAPTADPFAFANAQSAEGLILSRDGRWASTLLNGGNNSDAAQGVLLDTSSGDLVAASQVNGALAEVGSRPLQAAVDGTGRRVAMVTNAPNMLGRTDCASQNDLWGGAGCASDVVIADLAAGTVGVLPNQTLGCTCRSSLGRTTILQNFVGDPVNTATGSYTEAVSDAALPGAGVSFDFQRTYNSAAAGTSGSLGPGWSEPYAMSLSVSGDTVTFTSEGGAKGIFTRQADGSFTSPPGVRAQLAAVSGGYTLTLPDQQVNFFGSEGRLTATRDRNGRGLAFAYTDGQLTGITDAGGRSIAVAHDPTTGNISTLTLPDGHTVGYGYDTAGRLSTVTDTSGQTTTYGYDSEDRLITVTSPGGHQQVKNSYDPSSGRVTSQTQDNGTEVKIAWDAEQGLATTTEGDRVSKDYYSGNVLIAHVDATGGLTTYTYDDQLNPTSVTDPNGHTTHMAYDASGNLLTRTAPAPISTTESWTYDSKRNVKSHTNGRGNTESYTYDSDNRISTLTDPEGGVTTLTYNAGGRIETVKDPAGQVTTNSYDTAGNLTSQTDALGNKSSYTYDGAGRVLTVTTPRGNVDGADPGDYTTTYTYDKAGNRTAVIDPLGDETNTIYDALNRPIAVDDPLGHVTTTEYDANGNVTAVTDPTSSVAKYAYDKNDRRISSTDPLGNKTTYTYDANGRTLSETSPSGAMITYAYDDAGRLESVTDPRGNADGATAADYTTTYAYDEDGNLLSETDPLGNKTAYAYDGAGRQTFVTDPDGHTTSTGYDAVNRPTTVTDALGKVTTTAYDPVGNVLSVTDPLGNKTSYGYDAANRRRSMTSPRGNEDGADPASYTTTYGYDANGNRTTVTDPLGHVTTTTYDTANRPVTVADPLGHTTTTAYDAAGNTVSVTDPTGAELKNTYDENNRLTSSTDALGHKTVFTYDKAGHRLTQTTAGGAITSSTYDSDGRLATVTDPRGNAEGATAADYTTTYGYDPAGNQTTVTDPLGHTTTTAHDANNQQTKVTDPLGRATAYAYDGESRLTKVTDPTGAATEYTYDAVGNLLTRTDAKNHTTDYAYDDAQRLTEVTDPLDRKVTYGYDADGNRTTTTNARGVTTTANVDARGLMTGLTYSDDTPEVAYTYDDAGRRTGITDGTGTRTLTYDDAGRILTVSAPDDTAHTFTYAYDNAGHITSRTFPDGATTTYTYDADGRQKTQTADGVTITYGYDKAGNMTTTALPSGNGYTDTRTYDTVGRLASVTTAKGDSNLASWTLKHDAAGQPTQLDTVRTDQAQPPQYYGYDDAGRLTSWCTSAAGTTDCPEGSAVVTYGYDEVGNRATMAKNGKTTTYAYDAADELTQATTGLIRQVYTYDADGNYTGNGSTASTITYDANNQPIAAVQAGKNYSFVNDDQGNRVSTSTDGTLARTDIWDINNALPQLATSTDGSGDLIGDYRTDPQGLPQSITTSGGVSYLHQDPLGSVTDLTSADGTLQEQYTYDPFGIATATPADGVTAPDNPFGFTGQLNDQVLTGKQDLRARTYDPATGRFTGRDPIDLRVTDPYVSAYVYAENAPTYLTDPSGEDPAPGNGWWVGGRGSYQHNFALQMAYEQEVAQHGVQNVYADLPGANVVWGGRTMTYPTYWSDIAEPDLVVAGVPTPQGVGFAIWDVKPASTYGRSYTASVNKLAGYIQGFRNEFGWPVVAGDPIVPQARPYPRDPNGDEGIMFIFNGAEWDHFDIPDVDPNHRYPESDIASLGDTDGLIFYKLDKLQGEKGRSRWGAALSEFHAMGAEVGDSQVWVCRPTGIPNFASNPLQIIGTTGGANTSSLTSQTALSGYGPGPLAAIDPMPFRPVVHSHLESRVTGMSVDFSLRGLAGTTASMVFSGLAAGSPVMVLGRTATMGAGRVLAPVLEELYVLAA</sequence>
<keyword evidence="2" id="KW-0378">Hydrolase</keyword>
<dbReference type="SMART" id="SM00060">
    <property type="entry name" value="FN3"/>
    <property type="match status" value="4"/>
</dbReference>
<dbReference type="SUPFAM" id="SSF82171">
    <property type="entry name" value="DPP6 N-terminal domain-like"/>
    <property type="match status" value="1"/>
</dbReference>
<dbReference type="Gene3D" id="2.60.40.10">
    <property type="entry name" value="Immunoglobulins"/>
    <property type="match status" value="4"/>
</dbReference>
<evidence type="ECO:0000313" key="6">
    <source>
        <dbReference type="EMBL" id="MCM2515623.1"/>
    </source>
</evidence>
<keyword evidence="3" id="KW-0119">Carbohydrate metabolism</keyword>
<feature type="region of interest" description="Disordered" evidence="4">
    <location>
        <begin position="1"/>
        <end position="23"/>
    </location>
</feature>
<feature type="compositionally biased region" description="Polar residues" evidence="4">
    <location>
        <begin position="376"/>
        <end position="387"/>
    </location>
</feature>
<feature type="domain" description="Fibronectin type-III" evidence="5">
    <location>
        <begin position="204"/>
        <end position="302"/>
    </location>
</feature>
<dbReference type="InterPro" id="IPR006530">
    <property type="entry name" value="YD"/>
</dbReference>
<comment type="caution">
    <text evidence="6">The sequence shown here is derived from an EMBL/GenBank/DDBJ whole genome shotgun (WGS) entry which is preliminary data.</text>
</comment>
<gene>
    <name evidence="6" type="ORF">NC658_20560</name>
</gene>
<dbReference type="RefSeq" id="WP_251099094.1">
    <property type="nucleotide sequence ID" value="NZ_JAMQBH010000010.1"/>
</dbReference>
<dbReference type="PROSITE" id="PS50853">
    <property type="entry name" value="FN3"/>
    <property type="match status" value="4"/>
</dbReference>
<feature type="domain" description="Fibronectin type-III" evidence="5">
    <location>
        <begin position="303"/>
        <end position="391"/>
    </location>
</feature>
<evidence type="ECO:0000256" key="2">
    <source>
        <dbReference type="ARBA" id="ARBA00023295"/>
    </source>
</evidence>
<evidence type="ECO:0000259" key="5">
    <source>
        <dbReference type="PROSITE" id="PS50853"/>
    </source>
</evidence>
<dbReference type="EMBL" id="JAMQBH010000010">
    <property type="protein sequence ID" value="MCM2515623.1"/>
    <property type="molecule type" value="Genomic_DNA"/>
</dbReference>
<feature type="region of interest" description="Disordered" evidence="4">
    <location>
        <begin position="1054"/>
        <end position="1077"/>
    </location>
</feature>
<evidence type="ECO:0000313" key="7">
    <source>
        <dbReference type="Proteomes" id="UP001523263"/>
    </source>
</evidence>
<organism evidence="6 7">
    <name type="scientific">Streptomyces griseoincarnatus</name>
    <dbReference type="NCBI Taxonomy" id="29305"/>
    <lineage>
        <taxon>Bacteria</taxon>
        <taxon>Bacillati</taxon>
        <taxon>Actinomycetota</taxon>
        <taxon>Actinomycetes</taxon>
        <taxon>Kitasatosporales</taxon>
        <taxon>Streptomycetaceae</taxon>
        <taxon>Streptomyces</taxon>
        <taxon>Streptomyces griseoincarnatus group</taxon>
    </lineage>
</organism>
<feature type="compositionally biased region" description="Polar residues" evidence="4">
    <location>
        <begin position="1526"/>
        <end position="1546"/>
    </location>
</feature>
<dbReference type="InterPro" id="IPR050708">
    <property type="entry name" value="T6SS_VgrG/RHS"/>
</dbReference>